<dbReference type="Proteomes" id="UP000794436">
    <property type="component" value="Unassembled WGS sequence"/>
</dbReference>
<gene>
    <name evidence="13" type="ORF">Poli38472_000402</name>
</gene>
<comment type="similarity">
    <text evidence="1">Belongs to the protein kinase superfamily. AGC Ser/Thr protein kinase family. PDPK1 subfamily.</text>
</comment>
<dbReference type="PROSITE" id="PS50011">
    <property type="entry name" value="PROTEIN_KINASE_DOM"/>
    <property type="match status" value="1"/>
</dbReference>
<dbReference type="GO" id="GO:0035556">
    <property type="term" value="P:intracellular signal transduction"/>
    <property type="evidence" value="ECO:0007669"/>
    <property type="project" value="TreeGrafter"/>
</dbReference>
<comment type="catalytic activity">
    <reaction evidence="9">
        <text>L-seryl-[protein] + ATP = O-phospho-L-seryl-[protein] + ADP + H(+)</text>
        <dbReference type="Rhea" id="RHEA:17989"/>
        <dbReference type="Rhea" id="RHEA-COMP:9863"/>
        <dbReference type="Rhea" id="RHEA-COMP:11604"/>
        <dbReference type="ChEBI" id="CHEBI:15378"/>
        <dbReference type="ChEBI" id="CHEBI:29999"/>
        <dbReference type="ChEBI" id="CHEBI:30616"/>
        <dbReference type="ChEBI" id="CHEBI:83421"/>
        <dbReference type="ChEBI" id="CHEBI:456216"/>
        <dbReference type="EC" id="2.7.11.1"/>
    </reaction>
</comment>
<dbReference type="EC" id="2.7.11.1" evidence="2"/>
<keyword evidence="3 11" id="KW-0723">Serine/threonine-protein kinase</keyword>
<keyword evidence="7 10" id="KW-0067">ATP-binding</keyword>
<keyword evidence="4" id="KW-0808">Transferase</keyword>
<dbReference type="SMART" id="SM00220">
    <property type="entry name" value="S_TKc"/>
    <property type="match status" value="1"/>
</dbReference>
<evidence type="ECO:0000256" key="10">
    <source>
        <dbReference type="PROSITE-ProRule" id="PRU10141"/>
    </source>
</evidence>
<dbReference type="OrthoDB" id="347657at2759"/>
<protein>
    <recommendedName>
        <fullName evidence="2">non-specific serine/threonine protein kinase</fullName>
        <ecNumber evidence="2">2.7.11.1</ecNumber>
    </recommendedName>
</protein>
<feature type="binding site" evidence="10">
    <location>
        <position position="62"/>
    </location>
    <ligand>
        <name>ATP</name>
        <dbReference type="ChEBI" id="CHEBI:30616"/>
    </ligand>
</feature>
<dbReference type="InterPro" id="IPR000719">
    <property type="entry name" value="Prot_kinase_dom"/>
</dbReference>
<comment type="caution">
    <text evidence="13">The sequence shown here is derived from an EMBL/GenBank/DDBJ whole genome shotgun (WGS) entry which is preliminary data.</text>
</comment>
<dbReference type="InterPro" id="IPR011009">
    <property type="entry name" value="Kinase-like_dom_sf"/>
</dbReference>
<dbReference type="InterPro" id="IPR033931">
    <property type="entry name" value="PDK1-typ_PH"/>
</dbReference>
<evidence type="ECO:0000256" key="6">
    <source>
        <dbReference type="ARBA" id="ARBA00022777"/>
    </source>
</evidence>
<dbReference type="PROSITE" id="PS00108">
    <property type="entry name" value="PROTEIN_KINASE_ST"/>
    <property type="match status" value="1"/>
</dbReference>
<evidence type="ECO:0000256" key="2">
    <source>
        <dbReference type="ARBA" id="ARBA00012513"/>
    </source>
</evidence>
<dbReference type="EMBL" id="SPLM01000108">
    <property type="protein sequence ID" value="TMW60360.1"/>
    <property type="molecule type" value="Genomic_DNA"/>
</dbReference>
<comment type="catalytic activity">
    <reaction evidence="8">
        <text>L-threonyl-[protein] + ATP = O-phospho-L-threonyl-[protein] + ADP + H(+)</text>
        <dbReference type="Rhea" id="RHEA:46608"/>
        <dbReference type="Rhea" id="RHEA-COMP:11060"/>
        <dbReference type="Rhea" id="RHEA-COMP:11605"/>
        <dbReference type="ChEBI" id="CHEBI:15378"/>
        <dbReference type="ChEBI" id="CHEBI:30013"/>
        <dbReference type="ChEBI" id="CHEBI:30616"/>
        <dbReference type="ChEBI" id="CHEBI:61977"/>
        <dbReference type="ChEBI" id="CHEBI:456216"/>
        <dbReference type="EC" id="2.7.11.1"/>
    </reaction>
</comment>
<proteinExistence type="inferred from homology"/>
<keyword evidence="5 10" id="KW-0547">Nucleotide-binding</keyword>
<accession>A0A8K1FEB6</accession>
<dbReference type="Pfam" id="PF14593">
    <property type="entry name" value="PH_3"/>
    <property type="match status" value="1"/>
</dbReference>
<dbReference type="GO" id="GO:0005524">
    <property type="term" value="F:ATP binding"/>
    <property type="evidence" value="ECO:0007669"/>
    <property type="project" value="UniProtKB-UniRule"/>
</dbReference>
<evidence type="ECO:0000256" key="3">
    <source>
        <dbReference type="ARBA" id="ARBA00022527"/>
    </source>
</evidence>
<name>A0A8K1FEB6_PYTOL</name>
<reference evidence="13" key="1">
    <citation type="submission" date="2019-03" db="EMBL/GenBank/DDBJ databases">
        <title>Long read genome sequence of the mycoparasitic Pythium oligandrum ATCC 38472 isolated from sugarbeet rhizosphere.</title>
        <authorList>
            <person name="Gaulin E."/>
        </authorList>
    </citation>
    <scope>NUCLEOTIDE SEQUENCE</scope>
    <source>
        <strain evidence="13">ATCC 38472_TT</strain>
    </source>
</reference>
<dbReference type="InterPro" id="IPR011993">
    <property type="entry name" value="PH-like_dom_sf"/>
</dbReference>
<dbReference type="InterPro" id="IPR050236">
    <property type="entry name" value="Ser_Thr_kinase_AGC"/>
</dbReference>
<dbReference type="SUPFAM" id="SSF50729">
    <property type="entry name" value="PH domain-like"/>
    <property type="match status" value="1"/>
</dbReference>
<evidence type="ECO:0000313" key="14">
    <source>
        <dbReference type="Proteomes" id="UP000794436"/>
    </source>
</evidence>
<dbReference type="InterPro" id="IPR039046">
    <property type="entry name" value="PDPK1"/>
</dbReference>
<evidence type="ECO:0000256" key="8">
    <source>
        <dbReference type="ARBA" id="ARBA00047899"/>
    </source>
</evidence>
<organism evidence="13 14">
    <name type="scientific">Pythium oligandrum</name>
    <name type="common">Mycoparasitic fungus</name>
    <dbReference type="NCBI Taxonomy" id="41045"/>
    <lineage>
        <taxon>Eukaryota</taxon>
        <taxon>Sar</taxon>
        <taxon>Stramenopiles</taxon>
        <taxon>Oomycota</taxon>
        <taxon>Peronosporomycetes</taxon>
        <taxon>Pythiales</taxon>
        <taxon>Pythiaceae</taxon>
        <taxon>Pythium</taxon>
    </lineage>
</organism>
<keyword evidence="6" id="KW-0418">Kinase</keyword>
<dbReference type="Gene3D" id="2.30.29.30">
    <property type="entry name" value="Pleckstrin-homology domain (PH domain)/Phosphotyrosine-binding domain (PTB)"/>
    <property type="match status" value="1"/>
</dbReference>
<evidence type="ECO:0000313" key="13">
    <source>
        <dbReference type="EMBL" id="TMW60360.1"/>
    </source>
</evidence>
<dbReference type="GO" id="GO:0004674">
    <property type="term" value="F:protein serine/threonine kinase activity"/>
    <property type="evidence" value="ECO:0007669"/>
    <property type="project" value="UniProtKB-KW"/>
</dbReference>
<dbReference type="CDD" id="cd05581">
    <property type="entry name" value="STKc_PDK1"/>
    <property type="match status" value="1"/>
</dbReference>
<evidence type="ECO:0000256" key="4">
    <source>
        <dbReference type="ARBA" id="ARBA00022679"/>
    </source>
</evidence>
<dbReference type="Gene3D" id="1.10.510.10">
    <property type="entry name" value="Transferase(Phosphotransferase) domain 1"/>
    <property type="match status" value="1"/>
</dbReference>
<evidence type="ECO:0000259" key="12">
    <source>
        <dbReference type="PROSITE" id="PS50011"/>
    </source>
</evidence>
<evidence type="ECO:0000256" key="7">
    <source>
        <dbReference type="ARBA" id="ARBA00022840"/>
    </source>
</evidence>
<evidence type="ECO:0000256" key="9">
    <source>
        <dbReference type="ARBA" id="ARBA00048679"/>
    </source>
</evidence>
<dbReference type="PANTHER" id="PTHR24356">
    <property type="entry name" value="SERINE/THREONINE-PROTEIN KINASE"/>
    <property type="match status" value="1"/>
</dbReference>
<dbReference type="InterPro" id="IPR008271">
    <property type="entry name" value="Ser/Thr_kinase_AS"/>
</dbReference>
<dbReference type="FunFam" id="3.30.200.20:FF:000191">
    <property type="entry name" value="3-phosphoinositide-dependent protein kinase 2-like"/>
    <property type="match status" value="1"/>
</dbReference>
<sequence length="482" mass="54150">MNSVKMAAPPPVLQFDAAPEVGDFFFGTVLGQGSYAKVFHAKMKKNNMEFAIKVMDQNFIRKENKAAFVLTERRVLSRLHHPNIVRFYCSFKDTQSLYLVMELCKGGDLFSLIKTEATRNRDLGVKDTACSLQLTQFYTAEIVAALEYMHSKRVVHRDLKPDNLLLSSCGHLKVTDFGTAKDQDDKEVGNQFCGTVSYVSPEVLHDSPANRPCDLWALGCIVYQMLTGRLPFVAENDYLTFQLIISHSNDQLDFPESIPEAARDLIEKLLVQEPAARLGAAQDENGYAELRNHPFFAGIDWELLHEQTPPFSPPELELAEPRLDGALEHWSVAEYFADDAFSESTDERLSSMSSSYTSRRSRSCSSLRFGKMSCMSADEQVRLEAKVKVHSAMLGRTRQVILTDTPRLIILSSWSGKFKRDVYLPKDTRITPLGPNTFEVVTPAGTFRITDATNSAQTWVRSIAEAIHNANASRSHLPSFDQ</sequence>
<dbReference type="InterPro" id="IPR017441">
    <property type="entry name" value="Protein_kinase_ATP_BS"/>
</dbReference>
<dbReference type="AlphaFoldDB" id="A0A8K1FEB6"/>
<dbReference type="Gene3D" id="3.30.200.20">
    <property type="entry name" value="Phosphorylase Kinase, domain 1"/>
    <property type="match status" value="1"/>
</dbReference>
<evidence type="ECO:0000256" key="5">
    <source>
        <dbReference type="ARBA" id="ARBA00022741"/>
    </source>
</evidence>
<dbReference type="PANTHER" id="PTHR24356:SF163">
    <property type="entry name" value="3-PHOSPHOINOSITIDE-DEPENDENT PROTEIN KINASE 1-RELATED"/>
    <property type="match status" value="1"/>
</dbReference>
<dbReference type="FunFam" id="1.10.510.10:FF:000833">
    <property type="entry name" value="AGC family protein kinase"/>
    <property type="match status" value="1"/>
</dbReference>
<evidence type="ECO:0000256" key="11">
    <source>
        <dbReference type="RuleBase" id="RU000304"/>
    </source>
</evidence>
<feature type="domain" description="Protein kinase" evidence="12">
    <location>
        <begin position="24"/>
        <end position="296"/>
    </location>
</feature>
<evidence type="ECO:0000256" key="1">
    <source>
        <dbReference type="ARBA" id="ARBA00010006"/>
    </source>
</evidence>
<dbReference type="PROSITE" id="PS00107">
    <property type="entry name" value="PROTEIN_KINASE_ATP"/>
    <property type="match status" value="1"/>
</dbReference>
<keyword evidence="14" id="KW-1185">Reference proteome</keyword>
<dbReference type="Pfam" id="PF00069">
    <property type="entry name" value="Pkinase"/>
    <property type="match status" value="1"/>
</dbReference>
<dbReference type="SUPFAM" id="SSF56112">
    <property type="entry name" value="Protein kinase-like (PK-like)"/>
    <property type="match status" value="1"/>
</dbReference>